<dbReference type="RefSeq" id="WP_039377757.1">
    <property type="nucleotide sequence ID" value="NZ_JASBUT010000040.1"/>
</dbReference>
<name>A0A0C1EK50_9BACT</name>
<dbReference type="PATRIC" id="fig|83552.4.peg.1955"/>
<reference evidence="1 2" key="1">
    <citation type="journal article" date="2014" name="Mol. Biol. Evol.">
        <title>Massive expansion of Ubiquitination-related gene families within the Chlamydiae.</title>
        <authorList>
            <person name="Domman D."/>
            <person name="Collingro A."/>
            <person name="Lagkouvardos I."/>
            <person name="Gehre L."/>
            <person name="Weinmaier T."/>
            <person name="Rattei T."/>
            <person name="Subtil A."/>
            <person name="Horn M."/>
        </authorList>
    </citation>
    <scope>NUCLEOTIDE SEQUENCE [LARGE SCALE GENOMIC DNA]</scope>
    <source>
        <strain evidence="1 2">OEW1</strain>
    </source>
</reference>
<protein>
    <submittedName>
        <fullName evidence="1">Uncharacterized protein</fullName>
    </submittedName>
</protein>
<dbReference type="EMBL" id="JSAM01000099">
    <property type="protein sequence ID" value="KIA76894.1"/>
    <property type="molecule type" value="Genomic_DNA"/>
</dbReference>
<dbReference type="Proteomes" id="UP000031307">
    <property type="component" value="Unassembled WGS sequence"/>
</dbReference>
<sequence>MHNFSDYGSYYPKPSYFPPAINYSYSLLERVKSFRSEEDKRDFIKQLNVYEGIYLYGGKEYLLEQDHEGKTFIENPHLSIDDRVKYLEILYKIYKTHELKDVVLLREVLIKVLNSYFLDSYLYNSYEKCLPCREMFHDQRLIQNYQIAECPIKHPIPVNPVTPLESFTRIPNTIRDVIHMSVDIRPFMQEMSLTYYEQGRFEADIASLQKDVRARLIDMHLFSEFDSHERRYVREGNNFALENLYKIKVDFSLSIMHEVRLAVLRKIMKFDQKGRIDRIALPMFDKHFEEINKKKREFEVPTAKVEDDVIAICQRKGEFERYMDDEKERIKTGIREQIGELYTKIMQNKGSRMFQCILQMPDQLTPRVAVQGLRQDAFLRLPPIAQIQNLHNSLHESRFEDASLADLFSIVQNPSSLQTQQELHEFQVRLGQLKQLPTSSQDLLRKIQTHLVQRILN</sequence>
<evidence type="ECO:0000313" key="1">
    <source>
        <dbReference type="EMBL" id="KIA76894.1"/>
    </source>
</evidence>
<comment type="caution">
    <text evidence="1">The sequence shown here is derived from an EMBL/GenBank/DDBJ whole genome shotgun (WGS) entry which is preliminary data.</text>
</comment>
<accession>A0A0C1EK50</accession>
<proteinExistence type="predicted"/>
<dbReference type="AlphaFoldDB" id="A0A0C1EK50"/>
<evidence type="ECO:0000313" key="2">
    <source>
        <dbReference type="Proteomes" id="UP000031307"/>
    </source>
</evidence>
<organism evidence="1 2">
    <name type="scientific">Parachlamydia acanthamoebae</name>
    <dbReference type="NCBI Taxonomy" id="83552"/>
    <lineage>
        <taxon>Bacteria</taxon>
        <taxon>Pseudomonadati</taxon>
        <taxon>Chlamydiota</taxon>
        <taxon>Chlamydiia</taxon>
        <taxon>Parachlamydiales</taxon>
        <taxon>Parachlamydiaceae</taxon>
        <taxon>Parachlamydia</taxon>
    </lineage>
</organism>
<gene>
    <name evidence="1" type="ORF">DB43_HD00200</name>
</gene>